<dbReference type="GO" id="GO:0015562">
    <property type="term" value="F:efflux transmembrane transporter activity"/>
    <property type="evidence" value="ECO:0007669"/>
    <property type="project" value="InterPro"/>
</dbReference>
<keyword evidence="6 9" id="KW-0812">Transmembrane</keyword>
<feature type="transmembrane region" description="Helical" evidence="9">
    <location>
        <begin position="932"/>
        <end position="955"/>
    </location>
</feature>
<reference evidence="12 13" key="1">
    <citation type="journal article" date="2012" name="J. Bacteriol.">
        <title>Genome Sequence of the Protease-Producing Bacterium Rheinheimera nanhaiensis E407-8T, Isolated from Deep-Sea Sediment of the South China Sea.</title>
        <authorList>
            <person name="Zhang X.-Y."/>
            <person name="Zhang Y.-J."/>
            <person name="Qin Q.-L."/>
            <person name="Xie B.-B."/>
            <person name="Chen X.-L."/>
            <person name="Zhou B.-C."/>
            <person name="Zhang Y.-Z."/>
        </authorList>
    </citation>
    <scope>NUCLEOTIDE SEQUENCE [LARGE SCALE GENOMIC DNA]</scope>
    <source>
        <strain evidence="12 13">E407-8</strain>
    </source>
</reference>
<evidence type="ECO:0000256" key="7">
    <source>
        <dbReference type="ARBA" id="ARBA00022989"/>
    </source>
</evidence>
<dbReference type="SUPFAM" id="SSF82866">
    <property type="entry name" value="Multidrug efflux transporter AcrB transmembrane domain"/>
    <property type="match status" value="2"/>
</dbReference>
<evidence type="ECO:0000256" key="4">
    <source>
        <dbReference type="ARBA" id="ARBA00022475"/>
    </source>
</evidence>
<keyword evidence="13" id="KW-1185">Reference proteome</keyword>
<feature type="transmembrane region" description="Helical" evidence="9">
    <location>
        <begin position="438"/>
        <end position="458"/>
    </location>
</feature>
<evidence type="ECO:0000256" key="6">
    <source>
        <dbReference type="ARBA" id="ARBA00022692"/>
    </source>
</evidence>
<name>I1DY27_9GAMM</name>
<evidence type="ECO:0000256" key="10">
    <source>
        <dbReference type="SAM" id="MobiDB-lite"/>
    </source>
</evidence>
<comment type="similarity">
    <text evidence="2 9">Belongs to the resistance-nodulation-cell division (RND) (TC 2.A.6) family.</text>
</comment>
<dbReference type="PANTHER" id="PTHR32063">
    <property type="match status" value="1"/>
</dbReference>
<feature type="region of interest" description="Disordered" evidence="10">
    <location>
        <begin position="1043"/>
        <end position="1067"/>
    </location>
</feature>
<dbReference type="FunFam" id="1.20.1640.10:FF:000001">
    <property type="entry name" value="Efflux pump membrane transporter"/>
    <property type="match status" value="1"/>
</dbReference>
<gene>
    <name evidence="12" type="primary">bepE</name>
    <name evidence="12" type="ORF">RNAN_1943</name>
</gene>
<feature type="transmembrane region" description="Helical" evidence="9">
    <location>
        <begin position="541"/>
        <end position="564"/>
    </location>
</feature>
<evidence type="ECO:0000256" key="1">
    <source>
        <dbReference type="ARBA" id="ARBA00004429"/>
    </source>
</evidence>
<keyword evidence="5 9" id="KW-0997">Cell inner membrane</keyword>
<dbReference type="Gene3D" id="1.20.1640.10">
    <property type="entry name" value="Multidrug efflux transporter AcrB transmembrane domain"/>
    <property type="match status" value="2"/>
</dbReference>
<dbReference type="AlphaFoldDB" id="I1DY27"/>
<evidence type="ECO:0000313" key="12">
    <source>
        <dbReference type="EMBL" id="GAB58955.1"/>
    </source>
</evidence>
<feature type="transmembrane region" description="Helical" evidence="9">
    <location>
        <begin position="367"/>
        <end position="387"/>
    </location>
</feature>
<dbReference type="PROSITE" id="PS50156">
    <property type="entry name" value="SSD"/>
    <property type="match status" value="1"/>
</dbReference>
<dbReference type="STRING" id="562729.RNAN_1943"/>
<dbReference type="InterPro" id="IPR001036">
    <property type="entry name" value="Acrflvin-R"/>
</dbReference>
<evidence type="ECO:0000256" key="3">
    <source>
        <dbReference type="ARBA" id="ARBA00022448"/>
    </source>
</evidence>
<feature type="transmembrane region" description="Helical" evidence="9">
    <location>
        <begin position="904"/>
        <end position="926"/>
    </location>
</feature>
<evidence type="ECO:0000313" key="13">
    <source>
        <dbReference type="Proteomes" id="UP000004374"/>
    </source>
</evidence>
<dbReference type="Gene3D" id="3.30.2090.10">
    <property type="entry name" value="Multidrug efflux transporter AcrB TolC docking domain, DN and DC subdomains"/>
    <property type="match status" value="2"/>
</dbReference>
<accession>I1DY27</accession>
<feature type="transmembrane region" description="Helical" evidence="9">
    <location>
        <begin position="340"/>
        <end position="360"/>
    </location>
</feature>
<dbReference type="InterPro" id="IPR004764">
    <property type="entry name" value="MdtF-like"/>
</dbReference>
<dbReference type="Gene3D" id="3.30.70.1430">
    <property type="entry name" value="Multidrug efflux transporter AcrB pore domain"/>
    <property type="match status" value="2"/>
</dbReference>
<dbReference type="PRINTS" id="PR00702">
    <property type="entry name" value="ACRIFLAVINRP"/>
</dbReference>
<keyword evidence="7 9" id="KW-1133">Transmembrane helix</keyword>
<evidence type="ECO:0000256" key="9">
    <source>
        <dbReference type="RuleBase" id="RU364070"/>
    </source>
</evidence>
<sequence length="1067" mass="115151">MFSQFFINRPIFAAVISLLFFITGAIAVWQLPITEYPEVVPPTVVVTANYPGANPKVIAQTVASPLEQEINGVENMLYMSSQATSDGRMTLTVTFAIGTDVDLAQTQVQSRVERAKPRLPQEVQRLGVVTEKSSPDLTMVVHLTSPDERYDMLYLSNYAALNVKDELARIEGVGSVQLFGAGDYSMRIWLDPNKVAALGLSPAQITQAIREQNQQAAAGSLGAQPSGEAEFQLLINVKGRLAAVEEFENIIINVGANGEISRLKDVARVELGASTYALRSLLNNKEAVAIPIFQASGSNAIQISDDVRAKMAELAKSFPDGLTYDIVYDPTVFVRGSIEAVVKTLLEAVLLVVLVVVLFLQTWRASIIPLVAVPVSLVGTFAFMQLMGFSLNALSLFGLVLAIGIVVDDAIVVVENVERNISDGLSPVAATQKAMKEVTGPIVATTLVLAAVFIPTAFMSGLTGQFYKQFALTITISTFISAINSLTLSPALSALLLKGHGEKKDSLTRVMDKLLGGWLFTPFNRFFGKLSQGYGYLVRKVIRFGAIVGVLYIALVGLTGLQFASTPTGYVPGQDKQYLVAFAQLPDASSLERTDAVVKRMSDIALKHPGVANAIAFPGLSINGFTNSPNSAVLFVGLDSFEARDSAALSANAIAGALNQQFAGIEDAFIAIFPPPPVQGLGTIGGFRLQIQDRGNHGYEELYNVTMQVMMKAWQTPELAGVFSSYQVNVPQLDLDIDRTKAKQQGVALDEVFQTLQAYMGSVYVNDFNQFGRTYQVNMQADEQFRQTPEQIGQLKVRNNQGEMIPLASFINVTNSAGPDRVMHYNGFTTAEINGGPAPGYSSGEAQAAIEKILAETLPNGMTYEWTELTYQQILAGNAGIFIYPLVILLVFMVLAAQYESLRLPLAIILIIPMTLLSALSGVLIYGGDNNIFTQIGLIVLVGLATKNAILIVEFAKELQDYGMTAMEAILEAGRLRLRPILMTSIAFIMGVVPMVFSSGAGAEMRQAMGVAVFAGMIGVTIFGLILTPLFYYMLAKRSDAKSRGDNKAKQPAEQQATTDTAEVTHA</sequence>
<feature type="transmembrane region" description="Helical" evidence="9">
    <location>
        <begin position="976"/>
        <end position="997"/>
    </location>
</feature>
<organism evidence="12 13">
    <name type="scientific">Rheinheimera nanhaiensis E407-8</name>
    <dbReference type="NCBI Taxonomy" id="562729"/>
    <lineage>
        <taxon>Bacteria</taxon>
        <taxon>Pseudomonadati</taxon>
        <taxon>Pseudomonadota</taxon>
        <taxon>Gammaproteobacteria</taxon>
        <taxon>Chromatiales</taxon>
        <taxon>Chromatiaceae</taxon>
        <taxon>Rheinheimera</taxon>
    </lineage>
</organism>
<protein>
    <recommendedName>
        <fullName evidence="9">Efflux pump membrane transporter</fullName>
    </recommendedName>
</protein>
<evidence type="ECO:0000256" key="2">
    <source>
        <dbReference type="ARBA" id="ARBA00010942"/>
    </source>
</evidence>
<dbReference type="PANTHER" id="PTHR32063:SF11">
    <property type="entry name" value="CATION OR DRUG EFFLUX SYSTEM PROTEIN"/>
    <property type="match status" value="1"/>
</dbReference>
<dbReference type="Gene3D" id="3.30.70.1440">
    <property type="entry name" value="Multidrug efflux transporter AcrB pore domain"/>
    <property type="match status" value="1"/>
</dbReference>
<comment type="subcellular location">
    <subcellularLocation>
        <location evidence="1 9">Cell inner membrane</location>
        <topology evidence="1 9">Multi-pass membrane protein</topology>
    </subcellularLocation>
</comment>
<dbReference type="EMBL" id="BAFK01000009">
    <property type="protein sequence ID" value="GAB58955.1"/>
    <property type="molecule type" value="Genomic_DNA"/>
</dbReference>
<feature type="transmembrane region" description="Helical" evidence="9">
    <location>
        <begin position="470"/>
        <end position="497"/>
    </location>
</feature>
<dbReference type="GO" id="GO:0005886">
    <property type="term" value="C:plasma membrane"/>
    <property type="evidence" value="ECO:0007669"/>
    <property type="project" value="UniProtKB-SubCell"/>
</dbReference>
<feature type="transmembrane region" description="Helical" evidence="9">
    <location>
        <begin position="1009"/>
        <end position="1035"/>
    </location>
</feature>
<feature type="domain" description="SSD" evidence="11">
    <location>
        <begin position="366"/>
        <end position="495"/>
    </location>
</feature>
<dbReference type="Pfam" id="PF00873">
    <property type="entry name" value="ACR_tran"/>
    <property type="match status" value="1"/>
</dbReference>
<dbReference type="SUPFAM" id="SSF82693">
    <property type="entry name" value="Multidrug efflux transporter AcrB pore domain, PN1, PN2, PC1 and PC2 subdomains"/>
    <property type="match status" value="4"/>
</dbReference>
<feature type="compositionally biased region" description="Polar residues" evidence="10">
    <location>
        <begin position="1053"/>
        <end position="1067"/>
    </location>
</feature>
<comment type="caution">
    <text evidence="9">Lacks conserved residue(s) required for the propagation of feature annotation.</text>
</comment>
<dbReference type="SUPFAM" id="SSF82714">
    <property type="entry name" value="Multidrug efflux transporter AcrB TolC docking domain, DN and DC subdomains"/>
    <property type="match status" value="2"/>
</dbReference>
<dbReference type="Proteomes" id="UP000004374">
    <property type="component" value="Unassembled WGS sequence"/>
</dbReference>
<dbReference type="InterPro" id="IPR027463">
    <property type="entry name" value="AcrB_DN_DC_subdom"/>
</dbReference>
<feature type="transmembrane region" description="Helical" evidence="9">
    <location>
        <begin position="393"/>
        <end position="417"/>
    </location>
</feature>
<evidence type="ECO:0000256" key="8">
    <source>
        <dbReference type="ARBA" id="ARBA00023136"/>
    </source>
</evidence>
<dbReference type="GO" id="GO:0042910">
    <property type="term" value="F:xenobiotic transmembrane transporter activity"/>
    <property type="evidence" value="ECO:0007669"/>
    <property type="project" value="TreeGrafter"/>
</dbReference>
<dbReference type="InterPro" id="IPR000731">
    <property type="entry name" value="SSD"/>
</dbReference>
<dbReference type="NCBIfam" id="TIGR00915">
    <property type="entry name" value="2A0602"/>
    <property type="match status" value="1"/>
</dbReference>
<dbReference type="GO" id="GO:0009636">
    <property type="term" value="P:response to toxic substance"/>
    <property type="evidence" value="ECO:0007669"/>
    <property type="project" value="UniProtKB-ARBA"/>
</dbReference>
<dbReference type="NCBIfam" id="NF000282">
    <property type="entry name" value="RND_permease_1"/>
    <property type="match status" value="1"/>
</dbReference>
<dbReference type="OrthoDB" id="9758297at2"/>
<keyword evidence="4" id="KW-1003">Cell membrane</keyword>
<comment type="caution">
    <text evidence="12">The sequence shown here is derived from an EMBL/GenBank/DDBJ whole genome shotgun (WGS) entry which is preliminary data.</text>
</comment>
<keyword evidence="8 9" id="KW-0472">Membrane</keyword>
<dbReference type="FunFam" id="3.30.2090.10:FF:000007">
    <property type="entry name" value="Efflux pump membrane transporter"/>
    <property type="match status" value="1"/>
</dbReference>
<evidence type="ECO:0000259" key="11">
    <source>
        <dbReference type="PROSITE" id="PS50156"/>
    </source>
</evidence>
<keyword evidence="3 9" id="KW-0813">Transport</keyword>
<proteinExistence type="inferred from homology"/>
<feature type="transmembrane region" description="Helical" evidence="9">
    <location>
        <begin position="875"/>
        <end position="897"/>
    </location>
</feature>
<dbReference type="Gene3D" id="3.30.70.1320">
    <property type="entry name" value="Multidrug efflux transporter AcrB pore domain like"/>
    <property type="match status" value="1"/>
</dbReference>
<dbReference type="FunFam" id="3.30.70.1430:FF:000001">
    <property type="entry name" value="Efflux pump membrane transporter"/>
    <property type="match status" value="1"/>
</dbReference>
<evidence type="ECO:0000256" key="5">
    <source>
        <dbReference type="ARBA" id="ARBA00022519"/>
    </source>
</evidence>